<dbReference type="SUPFAM" id="SSF52047">
    <property type="entry name" value="RNI-like"/>
    <property type="match status" value="1"/>
</dbReference>
<protein>
    <submittedName>
        <fullName evidence="1">Predicted protein</fullName>
    </submittedName>
</protein>
<organism evidence="2">
    <name type="scientific">Naegleria gruberi</name>
    <name type="common">Amoeba</name>
    <dbReference type="NCBI Taxonomy" id="5762"/>
    <lineage>
        <taxon>Eukaryota</taxon>
        <taxon>Discoba</taxon>
        <taxon>Heterolobosea</taxon>
        <taxon>Tetramitia</taxon>
        <taxon>Eutetramitia</taxon>
        <taxon>Vahlkampfiidae</taxon>
        <taxon>Naegleria</taxon>
    </lineage>
</organism>
<proteinExistence type="predicted"/>
<gene>
    <name evidence="1" type="ORF">NAEGRDRAFT_71408</name>
</gene>
<dbReference type="GeneID" id="8864599"/>
<dbReference type="RefSeq" id="XP_002673468.1">
    <property type="nucleotide sequence ID" value="XM_002673422.1"/>
</dbReference>
<reference evidence="1 2" key="1">
    <citation type="journal article" date="2010" name="Cell">
        <title>The genome of Naegleria gruberi illuminates early eukaryotic versatility.</title>
        <authorList>
            <person name="Fritz-Laylin L.K."/>
            <person name="Prochnik S.E."/>
            <person name="Ginger M.L."/>
            <person name="Dacks J.B."/>
            <person name="Carpenter M.L."/>
            <person name="Field M.C."/>
            <person name="Kuo A."/>
            <person name="Paredez A."/>
            <person name="Chapman J."/>
            <person name="Pham J."/>
            <person name="Shu S."/>
            <person name="Neupane R."/>
            <person name="Cipriano M."/>
            <person name="Mancuso J."/>
            <person name="Tu H."/>
            <person name="Salamov A."/>
            <person name="Lindquist E."/>
            <person name="Shapiro H."/>
            <person name="Lucas S."/>
            <person name="Grigoriev I.V."/>
            <person name="Cande W.Z."/>
            <person name="Fulton C."/>
            <person name="Rokhsar D.S."/>
            <person name="Dawson S.C."/>
        </authorList>
    </citation>
    <scope>NUCLEOTIDE SEQUENCE [LARGE SCALE GENOMIC DNA]</scope>
    <source>
        <strain evidence="1 2">NEG-M</strain>
    </source>
</reference>
<evidence type="ECO:0000313" key="2">
    <source>
        <dbReference type="Proteomes" id="UP000006671"/>
    </source>
</evidence>
<accession>D2VR01</accession>
<dbReference type="SMART" id="SM00365">
    <property type="entry name" value="LRR_SD22"/>
    <property type="match status" value="3"/>
</dbReference>
<dbReference type="PROSITE" id="PS51450">
    <property type="entry name" value="LRR"/>
    <property type="match status" value="2"/>
</dbReference>
<dbReference type="PANTHER" id="PTHR48057:SF29">
    <property type="entry name" value="OS02G0609900 PROTEIN"/>
    <property type="match status" value="1"/>
</dbReference>
<dbReference type="InterPro" id="IPR001611">
    <property type="entry name" value="Leu-rich_rpt"/>
</dbReference>
<dbReference type="Gene3D" id="3.80.10.10">
    <property type="entry name" value="Ribonuclease Inhibitor"/>
    <property type="match status" value="2"/>
</dbReference>
<dbReference type="InterPro" id="IPR052595">
    <property type="entry name" value="LRRC69/RLP"/>
</dbReference>
<dbReference type="PANTHER" id="PTHR48057">
    <property type="entry name" value="LEUCINE-RICH REPEAT SERINE/THREONINE-PROTEIN KINASE 1"/>
    <property type="match status" value="1"/>
</dbReference>
<dbReference type="KEGG" id="ngr:NAEGRDRAFT_71408"/>
<dbReference type="Pfam" id="PF13516">
    <property type="entry name" value="LRR_6"/>
    <property type="match status" value="2"/>
</dbReference>
<dbReference type="InterPro" id="IPR032675">
    <property type="entry name" value="LRR_dom_sf"/>
</dbReference>
<dbReference type="Pfam" id="PF00560">
    <property type="entry name" value="LRR_1"/>
    <property type="match status" value="1"/>
</dbReference>
<keyword evidence="2" id="KW-1185">Reference proteome</keyword>
<dbReference type="EMBL" id="GG738890">
    <property type="protein sequence ID" value="EFC40724.1"/>
    <property type="molecule type" value="Genomic_DNA"/>
</dbReference>
<dbReference type="AlphaFoldDB" id="D2VR01"/>
<dbReference type="VEuPathDB" id="AmoebaDB:NAEGRDRAFT_71408"/>
<name>D2VR01_NAEGR</name>
<dbReference type="OrthoDB" id="1394818at2759"/>
<sequence length="381" mass="44349">MLQQTEETIDEKLRSNTTTNWKDIPLEVWTHHIWSFLHLPELFSIRLVSHEWNDFLLHHARDYLLHVKLNRIHMPSFLICCKHLYFNNIGKLDMKFIEYALEPKHQKPLDETERKEIAESFNPLEYFPNLSSLKLTLTDVKSLETVSPQIANMKYLNDLDIRSNLMTNKCLNTILTQPVTLMSLTRLDVSVNVLGTSCVEFINSNPHLSNLKYLNMSNNQLLLFHTKVESVFKDTLEELYVSDCSLNIESMKNILVSYPKLTTLDFSFNKLEKIKNLYQSIQLENDTEKYCKLIRLNMSGSKLRNDQLEYIAKIPIFSELRILDLSRNRINKLGTEKLADESISVLSKVEYLDLSRCGIGKEGAQNIRQSSIFSSLKLLIE</sequence>
<dbReference type="InParanoid" id="D2VR01"/>
<dbReference type="Proteomes" id="UP000006671">
    <property type="component" value="Unassembled WGS sequence"/>
</dbReference>
<evidence type="ECO:0000313" key="1">
    <source>
        <dbReference type="EMBL" id="EFC40724.1"/>
    </source>
</evidence>